<evidence type="ECO:0000313" key="2">
    <source>
        <dbReference type="EMBL" id="MDR7361163.1"/>
    </source>
</evidence>
<proteinExistence type="predicted"/>
<keyword evidence="2" id="KW-0418">Kinase</keyword>
<protein>
    <submittedName>
        <fullName evidence="2">Aminoglycoside phosphotransferase (APT) family kinase protein</fullName>
    </submittedName>
</protein>
<dbReference type="Gene3D" id="3.90.1200.10">
    <property type="match status" value="1"/>
</dbReference>
<comment type="caution">
    <text evidence="2">The sequence shown here is derived from an EMBL/GenBank/DDBJ whole genome shotgun (WGS) entry which is preliminary data.</text>
</comment>
<reference evidence="2 3" key="1">
    <citation type="submission" date="2023-07" db="EMBL/GenBank/DDBJ databases">
        <title>Sequencing the genomes of 1000 actinobacteria strains.</title>
        <authorList>
            <person name="Klenk H.-P."/>
        </authorList>
    </citation>
    <scope>NUCLEOTIDE SEQUENCE [LARGE SCALE GENOMIC DNA]</scope>
    <source>
        <strain evidence="2 3">DSM 19426</strain>
    </source>
</reference>
<accession>A0ABU2BR93</accession>
<dbReference type="Proteomes" id="UP001183648">
    <property type="component" value="Unassembled WGS sequence"/>
</dbReference>
<evidence type="ECO:0000259" key="1">
    <source>
        <dbReference type="Pfam" id="PF01636"/>
    </source>
</evidence>
<dbReference type="InterPro" id="IPR002575">
    <property type="entry name" value="Aminoglycoside_PTrfase"/>
</dbReference>
<dbReference type="EMBL" id="JAVDYG010000001">
    <property type="protein sequence ID" value="MDR7361163.1"/>
    <property type="molecule type" value="Genomic_DNA"/>
</dbReference>
<sequence length="302" mass="31690">MPGPPTDVPEPDEAYVRTLLAAVPELGDVAGLPLTFVARGWDNSVWRVGETLSARVPVRAQAVELVENEAAWAREVAGPFVAQGAGASLPVRLVSTGPHPYPWLLAEWVDGTLLEHLPVAERGPVAAGLAAALHGVHRAAPADAPLNPFRGVDLCEAPLVAGDAIDRARVRWGPTADALLDVFLAARAAPAWPGPRVWCHGDLHPRNLVLRSPGGAGPAARLGVLDFGDLTSGDPATDLGVLWLAFDEAQRAEALEVLAPHYDDAVVTRARGWAARFVLAVSGVHPEPFEATLAHAAAQLLG</sequence>
<evidence type="ECO:0000313" key="3">
    <source>
        <dbReference type="Proteomes" id="UP001183648"/>
    </source>
</evidence>
<keyword evidence="3" id="KW-1185">Reference proteome</keyword>
<dbReference type="GO" id="GO:0016301">
    <property type="term" value="F:kinase activity"/>
    <property type="evidence" value="ECO:0007669"/>
    <property type="project" value="UniProtKB-KW"/>
</dbReference>
<dbReference type="PANTHER" id="PTHR21310:SF42">
    <property type="entry name" value="BIFUNCTIONAL AAC_APH"/>
    <property type="match status" value="1"/>
</dbReference>
<dbReference type="InterPro" id="IPR011009">
    <property type="entry name" value="Kinase-like_dom_sf"/>
</dbReference>
<keyword evidence="2" id="KW-0808">Transferase</keyword>
<dbReference type="SUPFAM" id="SSF56112">
    <property type="entry name" value="Protein kinase-like (PK-like)"/>
    <property type="match status" value="1"/>
</dbReference>
<dbReference type="RefSeq" id="WP_310298721.1">
    <property type="nucleotide sequence ID" value="NZ_BAAAPS010000002.1"/>
</dbReference>
<feature type="domain" description="Aminoglycoside phosphotransferase" evidence="1">
    <location>
        <begin position="35"/>
        <end position="265"/>
    </location>
</feature>
<gene>
    <name evidence="2" type="ORF">J2S63_000716</name>
</gene>
<organism evidence="2 3">
    <name type="scientific">Nocardioides marmoribigeumensis</name>
    <dbReference type="NCBI Taxonomy" id="433649"/>
    <lineage>
        <taxon>Bacteria</taxon>
        <taxon>Bacillati</taxon>
        <taxon>Actinomycetota</taxon>
        <taxon>Actinomycetes</taxon>
        <taxon>Propionibacteriales</taxon>
        <taxon>Nocardioidaceae</taxon>
        <taxon>Nocardioides</taxon>
    </lineage>
</organism>
<dbReference type="Pfam" id="PF01636">
    <property type="entry name" value="APH"/>
    <property type="match status" value="1"/>
</dbReference>
<dbReference type="Gene3D" id="3.30.200.20">
    <property type="entry name" value="Phosphorylase Kinase, domain 1"/>
    <property type="match status" value="1"/>
</dbReference>
<name>A0ABU2BR93_9ACTN</name>
<dbReference type="PANTHER" id="PTHR21310">
    <property type="entry name" value="AMINOGLYCOSIDE PHOSPHOTRANSFERASE-RELATED-RELATED"/>
    <property type="match status" value="1"/>
</dbReference>
<dbReference type="InterPro" id="IPR051678">
    <property type="entry name" value="AGP_Transferase"/>
</dbReference>